<dbReference type="AlphaFoldDB" id="A0AB33JPS3"/>
<evidence type="ECO:0000313" key="8">
    <source>
        <dbReference type="EMBL" id="BFP45216.1"/>
    </source>
</evidence>
<dbReference type="PROSITE" id="PS51935">
    <property type="entry name" value="NLPC_P60"/>
    <property type="match status" value="1"/>
</dbReference>
<evidence type="ECO:0000256" key="6">
    <source>
        <dbReference type="SAM" id="SignalP"/>
    </source>
</evidence>
<reference evidence="8" key="1">
    <citation type="submission" date="2024-07" db="EMBL/GenBank/DDBJ databases">
        <title>Complete genome sequences of cellulolytic bacteria, Kitasatospora sp. CMC57 and Streptomyces sp. CMC78, isolated from Japanese agricultural soil.</title>
        <authorList>
            <person name="Hashimoto T."/>
            <person name="Ito M."/>
            <person name="Iwamoto M."/>
            <person name="Fukahori D."/>
            <person name="Shoda T."/>
            <person name="Sakoda M."/>
            <person name="Morohoshi T."/>
            <person name="Mitsuboshi M."/>
            <person name="Nishizawa T."/>
        </authorList>
    </citation>
    <scope>NUCLEOTIDE SEQUENCE</scope>
    <source>
        <strain evidence="8">CMC57</strain>
    </source>
</reference>
<evidence type="ECO:0000256" key="1">
    <source>
        <dbReference type="ARBA" id="ARBA00007074"/>
    </source>
</evidence>
<dbReference type="SUPFAM" id="SSF54001">
    <property type="entry name" value="Cysteine proteinases"/>
    <property type="match status" value="1"/>
</dbReference>
<keyword evidence="6" id="KW-0732">Signal</keyword>
<evidence type="ECO:0000256" key="3">
    <source>
        <dbReference type="ARBA" id="ARBA00022801"/>
    </source>
</evidence>
<dbReference type="InterPro" id="IPR000064">
    <property type="entry name" value="NLP_P60_dom"/>
</dbReference>
<gene>
    <name evidence="8" type="ORF">KCMC57_15840</name>
</gene>
<dbReference type="InterPro" id="IPR051794">
    <property type="entry name" value="PG_Endopeptidase_C40"/>
</dbReference>
<proteinExistence type="inferred from homology"/>
<feature type="coiled-coil region" evidence="5">
    <location>
        <begin position="74"/>
        <end position="101"/>
    </location>
</feature>
<keyword evidence="5" id="KW-0175">Coiled coil</keyword>
<dbReference type="InterPro" id="IPR038765">
    <property type="entry name" value="Papain-like_cys_pep_sf"/>
</dbReference>
<comment type="similarity">
    <text evidence="1">Belongs to the peptidase C40 family.</text>
</comment>
<feature type="signal peptide" evidence="6">
    <location>
        <begin position="1"/>
        <end position="29"/>
    </location>
</feature>
<dbReference type="RefSeq" id="WP_407987738.1">
    <property type="nucleotide sequence ID" value="NZ_AP035881.2"/>
</dbReference>
<protein>
    <submittedName>
        <fullName evidence="8">NlpC/P60 family protein</fullName>
    </submittedName>
</protein>
<dbReference type="GO" id="GO:0008234">
    <property type="term" value="F:cysteine-type peptidase activity"/>
    <property type="evidence" value="ECO:0007669"/>
    <property type="project" value="UniProtKB-KW"/>
</dbReference>
<sequence length="349" mass="37236">MSTVFGPWSRRACCTVLLCCALWSGARPAAADPAGDDDLSVLLLKVEELHRTAEAAEQSWLQQNAEAAARDRELSAVLGELRDQELRVDEAEAMAARLAAEQYSHSRVTGFLRVLFSDHPGQALDNASKDRTRARTVSEVVGEVRAARSRASELKDSAQLTADRADQARQAAQQARDLAVERERAAQAELAALTEGQLAELDRREAVSSDLRQQELVASGRLSATDRTPSPAARAAVSFALAQLGRPYLWGGEGPDAFDCSGLTSRAWAAAGTAIPRTSEEQWARLPRVPLAELVPGDLVIYFAGASHVAMYVGHGLMVHAPHTGSTVRVAPVGALPLLGAVRPPGPVS</sequence>
<evidence type="ECO:0000256" key="5">
    <source>
        <dbReference type="SAM" id="Coils"/>
    </source>
</evidence>
<keyword evidence="4" id="KW-0788">Thiol protease</keyword>
<dbReference type="Pfam" id="PF00877">
    <property type="entry name" value="NLPC_P60"/>
    <property type="match status" value="1"/>
</dbReference>
<keyword evidence="2" id="KW-0645">Protease</keyword>
<keyword evidence="3" id="KW-0378">Hydrolase</keyword>
<dbReference type="Gene3D" id="3.90.1720.10">
    <property type="entry name" value="endopeptidase domain like (from Nostoc punctiforme)"/>
    <property type="match status" value="1"/>
</dbReference>
<dbReference type="PANTHER" id="PTHR47359">
    <property type="entry name" value="PEPTIDOGLYCAN DL-ENDOPEPTIDASE CWLO"/>
    <property type="match status" value="1"/>
</dbReference>
<name>A0AB33JPS3_9ACTN</name>
<feature type="chain" id="PRO_5044271288" evidence="6">
    <location>
        <begin position="30"/>
        <end position="349"/>
    </location>
</feature>
<dbReference type="GO" id="GO:0006508">
    <property type="term" value="P:proteolysis"/>
    <property type="evidence" value="ECO:0007669"/>
    <property type="project" value="UniProtKB-KW"/>
</dbReference>
<dbReference type="EMBL" id="AP035881">
    <property type="protein sequence ID" value="BFP45216.1"/>
    <property type="molecule type" value="Genomic_DNA"/>
</dbReference>
<evidence type="ECO:0000256" key="2">
    <source>
        <dbReference type="ARBA" id="ARBA00022670"/>
    </source>
</evidence>
<evidence type="ECO:0000256" key="4">
    <source>
        <dbReference type="ARBA" id="ARBA00022807"/>
    </source>
</evidence>
<organism evidence="8">
    <name type="scientific">Kitasatospora sp. CMC57</name>
    <dbReference type="NCBI Taxonomy" id="3231513"/>
    <lineage>
        <taxon>Bacteria</taxon>
        <taxon>Bacillati</taxon>
        <taxon>Actinomycetota</taxon>
        <taxon>Actinomycetes</taxon>
        <taxon>Kitasatosporales</taxon>
        <taxon>Streptomycetaceae</taxon>
        <taxon>Kitasatospora</taxon>
    </lineage>
</organism>
<feature type="domain" description="NlpC/P60" evidence="7">
    <location>
        <begin position="230"/>
        <end position="349"/>
    </location>
</feature>
<dbReference type="PANTHER" id="PTHR47359:SF3">
    <property type="entry name" value="NLP_P60 DOMAIN-CONTAINING PROTEIN-RELATED"/>
    <property type="match status" value="1"/>
</dbReference>
<accession>A0AB33JPS3</accession>
<evidence type="ECO:0000259" key="7">
    <source>
        <dbReference type="PROSITE" id="PS51935"/>
    </source>
</evidence>